<dbReference type="OMA" id="WEHYREF"/>
<dbReference type="KEGG" id="dfa:DFA_01528"/>
<dbReference type="InterPro" id="IPR035587">
    <property type="entry name" value="DUS-like_FMN-bd"/>
</dbReference>
<evidence type="ECO:0000256" key="2">
    <source>
        <dbReference type="ARBA" id="ARBA00022630"/>
    </source>
</evidence>
<keyword evidence="2" id="KW-0285">Flavoprotein</keyword>
<comment type="cofactor">
    <cofactor evidence="1">
        <name>FMN</name>
        <dbReference type="ChEBI" id="CHEBI:58210"/>
    </cofactor>
</comment>
<keyword evidence="4" id="KW-0819">tRNA processing</keyword>
<dbReference type="InterPro" id="IPR018517">
    <property type="entry name" value="tRNA_hU_synthase_CS"/>
</dbReference>
<evidence type="ECO:0000256" key="11">
    <source>
        <dbReference type="ARBA" id="ARBA00047652"/>
    </source>
</evidence>
<dbReference type="PROSITE" id="PS01136">
    <property type="entry name" value="UPF0034"/>
    <property type="match status" value="1"/>
</dbReference>
<dbReference type="AlphaFoldDB" id="F4PTC0"/>
<evidence type="ECO:0000256" key="5">
    <source>
        <dbReference type="ARBA" id="ARBA00022857"/>
    </source>
</evidence>
<evidence type="ECO:0000256" key="6">
    <source>
        <dbReference type="ARBA" id="ARBA00023002"/>
    </source>
</evidence>
<organism evidence="15 16">
    <name type="scientific">Cavenderia fasciculata</name>
    <name type="common">Slime mold</name>
    <name type="synonym">Dictyostelium fasciculatum</name>
    <dbReference type="NCBI Taxonomy" id="261658"/>
    <lineage>
        <taxon>Eukaryota</taxon>
        <taxon>Amoebozoa</taxon>
        <taxon>Evosea</taxon>
        <taxon>Eumycetozoa</taxon>
        <taxon>Dictyostelia</taxon>
        <taxon>Acytosteliales</taxon>
        <taxon>Cavenderiaceae</taxon>
        <taxon>Cavenderia</taxon>
    </lineage>
</organism>
<evidence type="ECO:0000259" key="14">
    <source>
        <dbReference type="Pfam" id="PF01207"/>
    </source>
</evidence>
<dbReference type="GeneID" id="14874056"/>
<dbReference type="GO" id="GO:0050660">
    <property type="term" value="F:flavin adenine dinucleotide binding"/>
    <property type="evidence" value="ECO:0007669"/>
    <property type="project" value="InterPro"/>
</dbReference>
<comment type="similarity">
    <text evidence="8">Belongs to the Dus family. Dus1 subfamily.</text>
</comment>
<dbReference type="CDD" id="cd02801">
    <property type="entry name" value="DUS_like_FMN"/>
    <property type="match status" value="1"/>
</dbReference>
<keyword evidence="7" id="KW-0520">NAD</keyword>
<keyword evidence="5" id="KW-0521">NADP</keyword>
<dbReference type="SUPFAM" id="SSF51395">
    <property type="entry name" value="FMN-linked oxidoreductases"/>
    <property type="match status" value="1"/>
</dbReference>
<feature type="domain" description="DUS-like FMN-binding" evidence="14">
    <location>
        <begin position="58"/>
        <end position="328"/>
    </location>
</feature>
<evidence type="ECO:0000256" key="1">
    <source>
        <dbReference type="ARBA" id="ARBA00001917"/>
    </source>
</evidence>
<evidence type="ECO:0000256" key="7">
    <source>
        <dbReference type="ARBA" id="ARBA00023027"/>
    </source>
</evidence>
<dbReference type="PANTHER" id="PTHR11082">
    <property type="entry name" value="TRNA-DIHYDROURIDINE SYNTHASE"/>
    <property type="match status" value="1"/>
</dbReference>
<evidence type="ECO:0000313" key="16">
    <source>
        <dbReference type="Proteomes" id="UP000007797"/>
    </source>
</evidence>
<dbReference type="InterPro" id="IPR013785">
    <property type="entry name" value="Aldolase_TIM"/>
</dbReference>
<accession>F4PTC0</accession>
<proteinExistence type="inferred from homology"/>
<gene>
    <name evidence="15" type="primary">dus1l</name>
    <name evidence="15" type="ORF">DFA_01528</name>
</gene>
<name>F4PTC0_CACFS</name>
<dbReference type="Proteomes" id="UP000007797">
    <property type="component" value="Unassembled WGS sequence"/>
</dbReference>
<sequence>MSTTNNRQEEEQDTKNEETMNKLATTLIESLHKKLTGHDFIKMVRETTGNHSNPIKVLAPMVEHSLLAFRLLTRKFGADVVYTPMYNSKIFSHDATYRCNFSTNPQDRPMVVQFCGNEVDHIVKSAKMVEDHCDAVDINLGCPQGIARKGFYGAFLLERPDIVLPMVRALHKELKVPIFCKIRLLPDIDDTIKLALQLQEAGCQLLTVHGRTKEQKGEFLCHADWKAIRRVKEAVSIPVFANGSVDEYKDIVPCLEESGADGVMSADGILANPAMFSGLDMTLTDVCREYLDICDQIPTDFFLIRSHCYKMLKRHMDDYEDIRYKISKMIDVTDMRGILDEIDRRVKEKVPKIRMLTNAEKRDLKKQQEEAIGAMAADAALTNKNTNNGADNCYGTCKKEEEEEIYFDLDNLPSDTTTTTTASVNS</sequence>
<evidence type="ECO:0000256" key="4">
    <source>
        <dbReference type="ARBA" id="ARBA00022694"/>
    </source>
</evidence>
<dbReference type="Pfam" id="PF01207">
    <property type="entry name" value="Dus"/>
    <property type="match status" value="1"/>
</dbReference>
<keyword evidence="6" id="KW-0560">Oxidoreductase</keyword>
<comment type="catalytic activity">
    <reaction evidence="10">
        <text>5,6-dihydrouridine(17) in tRNA + NAD(+) = uridine(17) in tRNA + NADH + H(+)</text>
        <dbReference type="Rhea" id="RHEA:53372"/>
        <dbReference type="Rhea" id="RHEA-COMP:13541"/>
        <dbReference type="Rhea" id="RHEA-COMP:13542"/>
        <dbReference type="ChEBI" id="CHEBI:15378"/>
        <dbReference type="ChEBI" id="CHEBI:57540"/>
        <dbReference type="ChEBI" id="CHEBI:57945"/>
        <dbReference type="ChEBI" id="CHEBI:65315"/>
        <dbReference type="ChEBI" id="CHEBI:74443"/>
        <dbReference type="EC" id="1.3.1.88"/>
    </reaction>
    <physiologicalReaction direction="right-to-left" evidence="10">
        <dbReference type="Rhea" id="RHEA:53374"/>
    </physiologicalReaction>
</comment>
<evidence type="ECO:0000256" key="9">
    <source>
        <dbReference type="ARBA" id="ARBA00038890"/>
    </source>
</evidence>
<comment type="catalytic activity">
    <reaction evidence="12">
        <text>5,6-dihydrouridine(16) in tRNA + NAD(+) = uridine(16) in tRNA + NADH + H(+)</text>
        <dbReference type="Rhea" id="RHEA:53380"/>
        <dbReference type="Rhea" id="RHEA-COMP:13543"/>
        <dbReference type="Rhea" id="RHEA-COMP:13544"/>
        <dbReference type="ChEBI" id="CHEBI:15378"/>
        <dbReference type="ChEBI" id="CHEBI:57540"/>
        <dbReference type="ChEBI" id="CHEBI:57945"/>
        <dbReference type="ChEBI" id="CHEBI:65315"/>
        <dbReference type="ChEBI" id="CHEBI:74443"/>
        <dbReference type="EC" id="1.3.1.88"/>
    </reaction>
    <physiologicalReaction direction="right-to-left" evidence="12">
        <dbReference type="Rhea" id="RHEA:53382"/>
    </physiologicalReaction>
</comment>
<dbReference type="PANTHER" id="PTHR11082:SF5">
    <property type="entry name" value="TRNA-DIHYDROURIDINE(16_17) SYNTHASE [NAD(P)(+)]-LIKE"/>
    <property type="match status" value="1"/>
</dbReference>
<keyword evidence="3" id="KW-0288">FMN</keyword>
<evidence type="ECO:0000256" key="8">
    <source>
        <dbReference type="ARBA" id="ARBA00038313"/>
    </source>
</evidence>
<evidence type="ECO:0000256" key="3">
    <source>
        <dbReference type="ARBA" id="ARBA00022643"/>
    </source>
</evidence>
<dbReference type="GO" id="GO:0017150">
    <property type="term" value="F:tRNA dihydrouridine synthase activity"/>
    <property type="evidence" value="ECO:0007669"/>
    <property type="project" value="InterPro"/>
</dbReference>
<keyword evidence="16" id="KW-1185">Reference proteome</keyword>
<comment type="catalytic activity">
    <reaction evidence="13">
        <text>5,6-dihydrouridine(17) in tRNA + NADP(+) = uridine(17) in tRNA + NADPH + H(+)</text>
        <dbReference type="Rhea" id="RHEA:53368"/>
        <dbReference type="Rhea" id="RHEA-COMP:13541"/>
        <dbReference type="Rhea" id="RHEA-COMP:13542"/>
        <dbReference type="ChEBI" id="CHEBI:15378"/>
        <dbReference type="ChEBI" id="CHEBI:57783"/>
        <dbReference type="ChEBI" id="CHEBI:58349"/>
        <dbReference type="ChEBI" id="CHEBI:65315"/>
        <dbReference type="ChEBI" id="CHEBI:74443"/>
        <dbReference type="EC" id="1.3.1.88"/>
    </reaction>
    <physiologicalReaction direction="right-to-left" evidence="13">
        <dbReference type="Rhea" id="RHEA:53370"/>
    </physiologicalReaction>
</comment>
<dbReference type="STRING" id="1054147.F4PTC0"/>
<evidence type="ECO:0000256" key="10">
    <source>
        <dbReference type="ARBA" id="ARBA00047287"/>
    </source>
</evidence>
<dbReference type="Gene3D" id="3.20.20.70">
    <property type="entry name" value="Aldolase class I"/>
    <property type="match status" value="1"/>
</dbReference>
<comment type="catalytic activity">
    <reaction evidence="11">
        <text>5,6-dihydrouridine(16) in tRNA + NADP(+) = uridine(16) in tRNA + NADPH + H(+)</text>
        <dbReference type="Rhea" id="RHEA:53376"/>
        <dbReference type="Rhea" id="RHEA-COMP:13543"/>
        <dbReference type="Rhea" id="RHEA-COMP:13544"/>
        <dbReference type="ChEBI" id="CHEBI:15378"/>
        <dbReference type="ChEBI" id="CHEBI:57783"/>
        <dbReference type="ChEBI" id="CHEBI:58349"/>
        <dbReference type="ChEBI" id="CHEBI:65315"/>
        <dbReference type="ChEBI" id="CHEBI:74443"/>
        <dbReference type="EC" id="1.3.1.88"/>
    </reaction>
    <physiologicalReaction direction="right-to-left" evidence="11">
        <dbReference type="Rhea" id="RHEA:53378"/>
    </physiologicalReaction>
</comment>
<evidence type="ECO:0000313" key="15">
    <source>
        <dbReference type="EMBL" id="EGG21642.1"/>
    </source>
</evidence>
<dbReference type="RefSeq" id="XP_004359492.1">
    <property type="nucleotide sequence ID" value="XM_004359435.1"/>
</dbReference>
<reference evidence="16" key="1">
    <citation type="journal article" date="2011" name="Genome Res.">
        <title>Phylogeny-wide analysis of social amoeba genomes highlights ancient origins for complex intercellular communication.</title>
        <authorList>
            <person name="Heidel A.J."/>
            <person name="Lawal H.M."/>
            <person name="Felder M."/>
            <person name="Schilde C."/>
            <person name="Helps N.R."/>
            <person name="Tunggal B."/>
            <person name="Rivero F."/>
            <person name="John U."/>
            <person name="Schleicher M."/>
            <person name="Eichinger L."/>
            <person name="Platzer M."/>
            <person name="Noegel A.A."/>
            <person name="Schaap P."/>
            <person name="Gloeckner G."/>
        </authorList>
    </citation>
    <scope>NUCLEOTIDE SEQUENCE [LARGE SCALE GENOMIC DNA]</scope>
    <source>
        <strain evidence="16">SH3</strain>
    </source>
</reference>
<protein>
    <recommendedName>
        <fullName evidence="9">tRNA-dihydrouridine(16/17) synthase [NAD(P)(+)]</fullName>
        <ecNumber evidence="9">1.3.1.88</ecNumber>
    </recommendedName>
</protein>
<dbReference type="EC" id="1.3.1.88" evidence="9"/>
<evidence type="ECO:0000256" key="12">
    <source>
        <dbReference type="ARBA" id="ARBA00048934"/>
    </source>
</evidence>
<evidence type="ECO:0000256" key="13">
    <source>
        <dbReference type="ARBA" id="ARBA00049467"/>
    </source>
</evidence>
<dbReference type="OrthoDB" id="272303at2759"/>
<dbReference type="EMBL" id="GL883010">
    <property type="protein sequence ID" value="EGG21642.1"/>
    <property type="molecule type" value="Genomic_DNA"/>
</dbReference>